<protein>
    <recommendedName>
        <fullName evidence="6">Protein DETOXIFICATION</fullName>
    </recommendedName>
    <alternativeName>
        <fullName evidence="6">Multidrug and toxic compound extrusion protein</fullName>
    </alternativeName>
</protein>
<feature type="transmembrane region" description="Helical" evidence="6">
    <location>
        <begin position="306"/>
        <end position="325"/>
    </location>
</feature>
<feature type="transmembrane region" description="Helical" evidence="6">
    <location>
        <begin position="143"/>
        <end position="166"/>
    </location>
</feature>
<evidence type="ECO:0000256" key="5">
    <source>
        <dbReference type="ARBA" id="ARBA00023136"/>
    </source>
</evidence>
<comment type="similarity">
    <text evidence="2 6">Belongs to the multi antimicrobial extrusion (MATE) (TC 2.A.66.1) family.</text>
</comment>
<evidence type="ECO:0000256" key="6">
    <source>
        <dbReference type="RuleBase" id="RU004914"/>
    </source>
</evidence>
<feature type="transmembrane region" description="Helical" evidence="6">
    <location>
        <begin position="345"/>
        <end position="368"/>
    </location>
</feature>
<keyword evidence="4 6" id="KW-1133">Transmembrane helix</keyword>
<evidence type="ECO:0000313" key="9">
    <source>
        <dbReference type="Proteomes" id="UP001205105"/>
    </source>
</evidence>
<feature type="region of interest" description="Disordered" evidence="7">
    <location>
        <begin position="444"/>
        <end position="480"/>
    </location>
</feature>
<evidence type="ECO:0000256" key="1">
    <source>
        <dbReference type="ARBA" id="ARBA00004141"/>
    </source>
</evidence>
<dbReference type="Pfam" id="PF01554">
    <property type="entry name" value="MatE"/>
    <property type="match status" value="1"/>
</dbReference>
<reference evidence="8" key="1">
    <citation type="submission" date="2020-11" db="EMBL/GenBank/DDBJ databases">
        <title>Chlorella ohadii genome sequencing and assembly.</title>
        <authorList>
            <person name="Murik O."/>
            <person name="Treves H."/>
            <person name="Kedem I."/>
            <person name="Shotland Y."/>
            <person name="Kaplan A."/>
        </authorList>
    </citation>
    <scope>NUCLEOTIDE SEQUENCE</scope>
    <source>
        <strain evidence="8">1</strain>
    </source>
</reference>
<feature type="transmembrane region" description="Helical" evidence="6">
    <location>
        <begin position="56"/>
        <end position="79"/>
    </location>
</feature>
<keyword evidence="5 6" id="KW-0472">Membrane</keyword>
<accession>A0AAD5H0L8</accession>
<dbReference type="Proteomes" id="UP001205105">
    <property type="component" value="Unassembled WGS sequence"/>
</dbReference>
<dbReference type="InterPro" id="IPR044644">
    <property type="entry name" value="DinF-like"/>
</dbReference>
<feature type="transmembrane region" description="Helical" evidence="6">
    <location>
        <begin position="23"/>
        <end position="44"/>
    </location>
</feature>
<dbReference type="GO" id="GO:0016020">
    <property type="term" value="C:membrane"/>
    <property type="evidence" value="ECO:0007669"/>
    <property type="project" value="UniProtKB-SubCell"/>
</dbReference>
<comment type="caution">
    <text evidence="8">The sequence shown here is derived from an EMBL/GenBank/DDBJ whole genome shotgun (WGS) entry which is preliminary data.</text>
</comment>
<feature type="compositionally biased region" description="Low complexity" evidence="7">
    <location>
        <begin position="444"/>
        <end position="464"/>
    </location>
</feature>
<dbReference type="EMBL" id="JADXDR010000231">
    <property type="protein sequence ID" value="KAI7835745.1"/>
    <property type="molecule type" value="Genomic_DNA"/>
</dbReference>
<comment type="subcellular location">
    <subcellularLocation>
        <location evidence="1">Membrane</location>
        <topology evidence="1">Multi-pass membrane protein</topology>
    </subcellularLocation>
</comment>
<name>A0AAD5H0L8_9CHLO</name>
<feature type="transmembrane region" description="Helical" evidence="6">
    <location>
        <begin position="178"/>
        <end position="198"/>
    </location>
</feature>
<dbReference type="InterPro" id="IPR002528">
    <property type="entry name" value="MATE_fam"/>
</dbReference>
<organism evidence="8 9">
    <name type="scientific">Chlorella ohadii</name>
    <dbReference type="NCBI Taxonomy" id="2649997"/>
    <lineage>
        <taxon>Eukaryota</taxon>
        <taxon>Viridiplantae</taxon>
        <taxon>Chlorophyta</taxon>
        <taxon>core chlorophytes</taxon>
        <taxon>Trebouxiophyceae</taxon>
        <taxon>Chlorellales</taxon>
        <taxon>Chlorellaceae</taxon>
        <taxon>Chlorella clade</taxon>
        <taxon>Chlorella</taxon>
    </lineage>
</organism>
<dbReference type="GO" id="GO:0015297">
    <property type="term" value="F:antiporter activity"/>
    <property type="evidence" value="ECO:0007669"/>
    <property type="project" value="InterPro"/>
</dbReference>
<feature type="transmembrane region" description="Helical" evidence="6">
    <location>
        <begin position="380"/>
        <end position="400"/>
    </location>
</feature>
<gene>
    <name evidence="8" type="ORF">COHA_010362</name>
</gene>
<evidence type="ECO:0000256" key="4">
    <source>
        <dbReference type="ARBA" id="ARBA00022989"/>
    </source>
</evidence>
<evidence type="ECO:0000313" key="8">
    <source>
        <dbReference type="EMBL" id="KAI7835745.1"/>
    </source>
</evidence>
<feature type="transmembrane region" description="Helical" evidence="6">
    <location>
        <begin position="204"/>
        <end position="226"/>
    </location>
</feature>
<dbReference type="AlphaFoldDB" id="A0AAD5H0L8"/>
<dbReference type="GO" id="GO:0042910">
    <property type="term" value="F:xenobiotic transmembrane transporter activity"/>
    <property type="evidence" value="ECO:0007669"/>
    <property type="project" value="InterPro"/>
</dbReference>
<keyword evidence="3 6" id="KW-0812">Transmembrane</keyword>
<keyword evidence="9" id="KW-1185">Reference proteome</keyword>
<evidence type="ECO:0000256" key="3">
    <source>
        <dbReference type="ARBA" id="ARBA00022692"/>
    </source>
</evidence>
<dbReference type="PANTHER" id="PTHR42893">
    <property type="entry name" value="PROTEIN DETOXIFICATION 44, CHLOROPLASTIC-RELATED"/>
    <property type="match status" value="1"/>
</dbReference>
<evidence type="ECO:0000256" key="2">
    <source>
        <dbReference type="ARBA" id="ARBA00010199"/>
    </source>
</evidence>
<feature type="transmembrane region" description="Helical" evidence="6">
    <location>
        <begin position="262"/>
        <end position="285"/>
    </location>
</feature>
<evidence type="ECO:0000256" key="7">
    <source>
        <dbReference type="SAM" id="MobiDB-lite"/>
    </source>
</evidence>
<proteinExistence type="inferred from homology"/>
<feature type="transmembrane region" description="Helical" evidence="6">
    <location>
        <begin position="233"/>
        <end position="256"/>
    </location>
</feature>
<sequence>MDAVEESTELQLLGLQSLSSARAIAGVALPAIVLNAAPPIVIAVQTALVGRCASTSALAAFAAVGTCVAFVARAANFLVDGVSSRVGKTVGQRAWQELPTHVLLSVRWSALLGVASVPPLLLLRNPLLGGLLDLAGDVQHVAAGYWAVRSAAIPLQLLAMAAAGILQGFGRVRLNAALTSAAALLEMGGSAVVLVLAAEQPPAAGLLAMGWVTMVCQALDGLNMFLRTLVLQLTFFLALAAAARLGTTVLAAHSIVGQLWVVISYAVDGFAAAGIVLGSRLYGFARSGPQLRAAAERHMRRLTARVLWSGGLLGAAAGLAFHLARHSMPGWFSSDPAVVQALLSGGAWTVLALAQPLNGMLFVFDGLMYATQAFRYVRDYMALGFALVFLPALALEALAFSSLANIWLAKAALNVWRLAGAAHLIYWRFLPRFGLEKGEERQAAPEAAAAAAAGPDGQAGSGPAEAPRAGDVDGHPCDTA</sequence>
<dbReference type="PANTHER" id="PTHR42893:SF46">
    <property type="entry name" value="PROTEIN DETOXIFICATION 44, CHLOROPLASTIC"/>
    <property type="match status" value="1"/>
</dbReference>
<feature type="compositionally biased region" description="Basic and acidic residues" evidence="7">
    <location>
        <begin position="468"/>
        <end position="480"/>
    </location>
</feature>